<comment type="catalytic activity">
    <reaction evidence="6">
        <text>2'-phospho-[ligated tRNA] + NAD(+) = mature tRNA + ADP-alpha-D-ribose 1'',2''-cyclic phosphate + nicotinamide</text>
        <dbReference type="Rhea" id="RHEA:23324"/>
        <dbReference type="Rhea" id="RHEA-COMP:11106"/>
        <dbReference type="Rhea" id="RHEA-COMP:11107"/>
        <dbReference type="ChEBI" id="CHEBI:17154"/>
        <dbReference type="ChEBI" id="CHEBI:57540"/>
        <dbReference type="ChEBI" id="CHEBI:76596"/>
        <dbReference type="ChEBI" id="CHEBI:82883"/>
        <dbReference type="ChEBI" id="CHEBI:85027"/>
        <dbReference type="EC" id="2.7.1.160"/>
    </reaction>
</comment>
<keyword evidence="8" id="KW-1185">Reference proteome</keyword>
<dbReference type="PANTHER" id="PTHR12684:SF2">
    <property type="entry name" value="TRNA 2'-PHOSPHOTRANSFERASE 1"/>
    <property type="match status" value="1"/>
</dbReference>
<dbReference type="Gene3D" id="1.10.10.970">
    <property type="entry name" value="RNA 2'-phosphotransferase, Tpt1/KptA family, N-terminal domain"/>
    <property type="match status" value="1"/>
</dbReference>
<evidence type="ECO:0000313" key="8">
    <source>
        <dbReference type="Proteomes" id="UP000268350"/>
    </source>
</evidence>
<keyword evidence="5" id="KW-0520">NAD</keyword>
<dbReference type="InterPro" id="IPR002745">
    <property type="entry name" value="Ptrans_KptA/Tpt1"/>
</dbReference>
<keyword evidence="4 7" id="KW-0808">Transferase</keyword>
<dbReference type="STRING" id="7266.A0A3B0J730"/>
<dbReference type="SUPFAM" id="SSF56399">
    <property type="entry name" value="ADP-ribosylation"/>
    <property type="match status" value="1"/>
</dbReference>
<gene>
    <name evidence="7" type="ORF">DGUA_6G010415</name>
</gene>
<dbReference type="Gene3D" id="3.20.170.30">
    <property type="match status" value="1"/>
</dbReference>
<dbReference type="InterPro" id="IPR042081">
    <property type="entry name" value="RNA_2'-PTrans_C"/>
</dbReference>
<dbReference type="PANTHER" id="PTHR12684">
    <property type="entry name" value="PUTATIVE PHOSPHOTRANSFERASE"/>
    <property type="match status" value="1"/>
</dbReference>
<evidence type="ECO:0000256" key="1">
    <source>
        <dbReference type="ARBA" id="ARBA00003343"/>
    </source>
</evidence>
<evidence type="ECO:0000256" key="4">
    <source>
        <dbReference type="ARBA" id="ARBA00022679"/>
    </source>
</evidence>
<comment type="function">
    <text evidence="1">Catalyzes the last step of tRNA splicing, the transfer of the splice junction 2'-phosphate from ligated tRNA to NAD to produce ADP-ribose 1''-2'' cyclic phosphate.</text>
</comment>
<comment type="similarity">
    <text evidence="2">Belongs to the KptA/TPT1 family.</text>
</comment>
<evidence type="ECO:0000256" key="2">
    <source>
        <dbReference type="ARBA" id="ARBA00009836"/>
    </source>
</evidence>
<accession>A0A3B0J730</accession>
<name>A0A3B0J730_DROGU</name>
<sequence length="207" mass="23340">MSPPKQQSTVQLGKKLSWLLRHGAVEEGIAIQADGYVSVSEIQSHPRYAPFSLQKLQEIVAGDAKQRYTLRWNEERKCHEIRANQGHSLASVQGEACLERILDAEQVPLAVHGTYYRCWDAIKSKGLCRMQRNYVHFAVSDVGQTLSGFRSDSQVLVYLDVAKVLADHLPLFRSSNNVILCPGVDGFIDKTYFSRAVDRRTGKELTY</sequence>
<organism evidence="7 8">
    <name type="scientific">Drosophila guanche</name>
    <name type="common">Fruit fly</name>
    <dbReference type="NCBI Taxonomy" id="7266"/>
    <lineage>
        <taxon>Eukaryota</taxon>
        <taxon>Metazoa</taxon>
        <taxon>Ecdysozoa</taxon>
        <taxon>Arthropoda</taxon>
        <taxon>Hexapoda</taxon>
        <taxon>Insecta</taxon>
        <taxon>Pterygota</taxon>
        <taxon>Neoptera</taxon>
        <taxon>Endopterygota</taxon>
        <taxon>Diptera</taxon>
        <taxon>Brachycera</taxon>
        <taxon>Muscomorpha</taxon>
        <taxon>Ephydroidea</taxon>
        <taxon>Drosophilidae</taxon>
        <taxon>Drosophila</taxon>
        <taxon>Sophophora</taxon>
    </lineage>
</organism>
<dbReference type="InterPro" id="IPR042080">
    <property type="entry name" value="RNA_2'-PTrans_N"/>
</dbReference>
<reference evidence="8" key="1">
    <citation type="submission" date="2018-01" db="EMBL/GenBank/DDBJ databases">
        <authorList>
            <person name="Alioto T."/>
            <person name="Alioto T."/>
        </authorList>
    </citation>
    <scope>NUCLEOTIDE SEQUENCE [LARGE SCALE GENOMIC DNA]</scope>
</reference>
<protein>
    <recommendedName>
        <fullName evidence="3">2'-phosphotransferase</fullName>
        <ecNumber evidence="3">2.7.1.160</ecNumber>
    </recommendedName>
</protein>
<dbReference type="AlphaFoldDB" id="A0A3B0J730"/>
<evidence type="ECO:0000256" key="5">
    <source>
        <dbReference type="ARBA" id="ARBA00023027"/>
    </source>
</evidence>
<dbReference type="OrthoDB" id="419694at2759"/>
<dbReference type="Pfam" id="PF01885">
    <property type="entry name" value="PTS_2-RNA"/>
    <property type="match status" value="1"/>
</dbReference>
<proteinExistence type="inferred from homology"/>
<dbReference type="Proteomes" id="UP000268350">
    <property type="component" value="Unassembled WGS sequence"/>
</dbReference>
<evidence type="ECO:0000256" key="3">
    <source>
        <dbReference type="ARBA" id="ARBA00012007"/>
    </source>
</evidence>
<evidence type="ECO:0000313" key="7">
    <source>
        <dbReference type="EMBL" id="SPP77867.1"/>
    </source>
</evidence>
<dbReference type="GO" id="GO:0006388">
    <property type="term" value="P:tRNA splicing, via endonucleolytic cleavage and ligation"/>
    <property type="evidence" value="ECO:0007669"/>
    <property type="project" value="TreeGrafter"/>
</dbReference>
<dbReference type="EMBL" id="OUUW01000003">
    <property type="protein sequence ID" value="SPP77867.1"/>
    <property type="molecule type" value="Genomic_DNA"/>
</dbReference>
<dbReference type="OMA" id="RHGASQM"/>
<dbReference type="EC" id="2.7.1.160" evidence="3"/>
<evidence type="ECO:0000256" key="6">
    <source>
        <dbReference type="ARBA" id="ARBA00047949"/>
    </source>
</evidence>
<dbReference type="GO" id="GO:0000215">
    <property type="term" value="F:tRNA 2'-phosphotransferase activity"/>
    <property type="evidence" value="ECO:0007669"/>
    <property type="project" value="UniProtKB-EC"/>
</dbReference>